<dbReference type="Gene3D" id="2.60.120.330">
    <property type="entry name" value="B-lactam Antibiotic, Isopenicillin N Synthase, Chain"/>
    <property type="match status" value="1"/>
</dbReference>
<sequence length="226" mass="26401">MTVIELERYPIIDELDGTEANLIDKVRDYLNQFGFFYVKDPIEARVRIDQDLENLQDSVDVYYGEDAYTGEGSVFHGTYSRFEVGESTTTEQYFDFFNQLLDIISRALGYPEEFFKEFSQQENYGLYFYDREEEYVESIKNSAREEIVVFPHKDRSLITLVISIKGLEGYTKEYGWFSMPDREGYLIVQGGTFLQNLTKDAIKANIHRVRGHDSSKALFWSNLIPV</sequence>
<dbReference type="SUPFAM" id="SSF51197">
    <property type="entry name" value="Clavaminate synthase-like"/>
    <property type="match status" value="1"/>
</dbReference>
<gene>
    <name evidence="3" type="ORF">BJP37_28635</name>
</gene>
<dbReference type="Pfam" id="PF03171">
    <property type="entry name" value="2OG-FeII_Oxy"/>
    <property type="match status" value="1"/>
</dbReference>
<dbReference type="Proteomes" id="UP000186657">
    <property type="component" value="Unassembled WGS sequence"/>
</dbReference>
<evidence type="ECO:0000259" key="2">
    <source>
        <dbReference type="Pfam" id="PF03171"/>
    </source>
</evidence>
<proteinExistence type="predicted"/>
<evidence type="ECO:0000313" key="4">
    <source>
        <dbReference type="Proteomes" id="UP000186657"/>
    </source>
</evidence>
<evidence type="ECO:0000256" key="1">
    <source>
        <dbReference type="ARBA" id="ARBA00004792"/>
    </source>
</evidence>
<organism evidence="3 4">
    <name type="scientific">Moorena bouillonii PNG</name>
    <dbReference type="NCBI Taxonomy" id="568701"/>
    <lineage>
        <taxon>Bacteria</taxon>
        <taxon>Bacillati</taxon>
        <taxon>Cyanobacteriota</taxon>
        <taxon>Cyanophyceae</taxon>
        <taxon>Coleofasciculales</taxon>
        <taxon>Coleofasciculaceae</taxon>
        <taxon>Moorena</taxon>
    </lineage>
</organism>
<dbReference type="InterPro" id="IPR044861">
    <property type="entry name" value="IPNS-like_FE2OG_OXY"/>
</dbReference>
<keyword evidence="4" id="KW-1185">Reference proteome</keyword>
<comment type="caution">
    <text evidence="3">The sequence shown here is derived from an EMBL/GenBank/DDBJ whole genome shotgun (WGS) entry which is preliminary data.</text>
</comment>
<protein>
    <recommendedName>
        <fullName evidence="2">Isopenicillin N synthase-like Fe(2+) 2OG dioxygenase domain-containing protein</fullName>
    </recommendedName>
</protein>
<reference evidence="3 4" key="1">
    <citation type="submission" date="2016-10" db="EMBL/GenBank/DDBJ databases">
        <title>Comparative genomics uncovers the prolific and rare metabolic potential of the cyanobacterial genus Moorea.</title>
        <authorList>
            <person name="Leao T."/>
            <person name="Castelao G."/>
            <person name="Korobeynikov A."/>
            <person name="Monroe E.A."/>
            <person name="Podell S."/>
            <person name="Glukhov E."/>
            <person name="Allen E."/>
            <person name="Gerwick W.H."/>
            <person name="Gerwick L."/>
        </authorList>
    </citation>
    <scope>NUCLEOTIDE SEQUENCE [LARGE SCALE GENOMIC DNA]</scope>
    <source>
        <strain evidence="3 4">PNG5-198</strain>
    </source>
</reference>
<comment type="pathway">
    <text evidence="1">Antibiotic biosynthesis.</text>
</comment>
<dbReference type="EMBL" id="MKZS01000001">
    <property type="protein sequence ID" value="OLT62400.1"/>
    <property type="molecule type" value="Genomic_DNA"/>
</dbReference>
<accession>A0A1U7N8W8</accession>
<feature type="domain" description="Isopenicillin N synthase-like Fe(2+) 2OG dioxygenase" evidence="2">
    <location>
        <begin position="146"/>
        <end position="210"/>
    </location>
</feature>
<dbReference type="RefSeq" id="WP_075904374.1">
    <property type="nucleotide sequence ID" value="NZ_MKZS01000001.1"/>
</dbReference>
<name>A0A1U7N8W8_9CYAN</name>
<evidence type="ECO:0000313" key="3">
    <source>
        <dbReference type="EMBL" id="OLT62400.1"/>
    </source>
</evidence>
<dbReference type="InterPro" id="IPR027443">
    <property type="entry name" value="IPNS-like_sf"/>
</dbReference>
<dbReference type="AlphaFoldDB" id="A0A1U7N8W8"/>